<protein>
    <submittedName>
        <fullName evidence="10">S-adenosylmethionine decarboxylase proenzyme</fullName>
    </submittedName>
</protein>
<evidence type="ECO:0000256" key="7">
    <source>
        <dbReference type="ARBA" id="ARBA00023239"/>
    </source>
</evidence>
<keyword evidence="8" id="KW-0704">Schiff base</keyword>
<evidence type="ECO:0000256" key="1">
    <source>
        <dbReference type="ARBA" id="ARBA00001928"/>
    </source>
</evidence>
<dbReference type="PANTHER" id="PTHR33866">
    <property type="entry name" value="S-ADENOSYLMETHIONINE DECARBOXYLASE PROENZYME"/>
    <property type="match status" value="1"/>
</dbReference>
<evidence type="ECO:0000256" key="3">
    <source>
        <dbReference type="ARBA" id="ARBA00022813"/>
    </source>
</evidence>
<dbReference type="GO" id="GO:0004014">
    <property type="term" value="F:adenosylmethionine decarboxylase activity"/>
    <property type="evidence" value="ECO:0007669"/>
    <property type="project" value="InterPro"/>
</dbReference>
<keyword evidence="2" id="KW-0210">Decarboxylase</keyword>
<keyword evidence="4" id="KW-0745">Spermidine biosynthesis</keyword>
<evidence type="ECO:0000256" key="4">
    <source>
        <dbReference type="ARBA" id="ARBA00023066"/>
    </source>
</evidence>
<keyword evidence="6" id="KW-0865">Zymogen</keyword>
<sequence length="131" mass="14750">MDHFGEHLMIDGYGGSFEALNGKEVVLRVLQDLPARLGMDILAEPKVYRAEANDKKDPGGWTGVVIIAESHISIHTFPARGFVSADVYTCKNGMDLELIKQYFRECFALTDMETNFVKRGTRYPAEDLYSK</sequence>
<dbReference type="AlphaFoldDB" id="A0A2H0UJU5"/>
<reference evidence="11" key="1">
    <citation type="submission" date="2017-09" db="EMBL/GenBank/DDBJ databases">
        <title>Depth-based differentiation of microbial function through sediment-hosted aquifers and enrichment of novel symbionts in the deep terrestrial subsurface.</title>
        <authorList>
            <person name="Probst A.J."/>
            <person name="Ladd B."/>
            <person name="Jarett J.K."/>
            <person name="Geller-Mcgrath D.E."/>
            <person name="Sieber C.M.K."/>
            <person name="Emerson J.B."/>
            <person name="Anantharaman K."/>
            <person name="Thomas B.C."/>
            <person name="Malmstrom R."/>
            <person name="Stieglmeier M."/>
            <person name="Klingl A."/>
            <person name="Woyke T."/>
            <person name="Ryan C.M."/>
            <person name="Banfield J.F."/>
        </authorList>
    </citation>
    <scope>NUCLEOTIDE SEQUENCE [LARGE SCALE GENOMIC DNA]</scope>
</reference>
<dbReference type="InterPro" id="IPR016067">
    <property type="entry name" value="S-AdoMet_deCO2ase_core"/>
</dbReference>
<evidence type="ECO:0000256" key="8">
    <source>
        <dbReference type="ARBA" id="ARBA00023270"/>
    </source>
</evidence>
<evidence type="ECO:0000313" key="11">
    <source>
        <dbReference type="Proteomes" id="UP000229526"/>
    </source>
</evidence>
<evidence type="ECO:0000313" key="10">
    <source>
        <dbReference type="EMBL" id="PIR86678.1"/>
    </source>
</evidence>
<comment type="cofactor">
    <cofactor evidence="1">
        <name>pyruvate</name>
        <dbReference type="ChEBI" id="CHEBI:15361"/>
    </cofactor>
</comment>
<organism evidence="10 11">
    <name type="scientific">Candidatus Harrisonbacteria bacterium CG10_big_fil_rev_8_21_14_0_10_49_15</name>
    <dbReference type="NCBI Taxonomy" id="1974587"/>
    <lineage>
        <taxon>Bacteria</taxon>
        <taxon>Candidatus Harrisoniibacteriota</taxon>
    </lineage>
</organism>
<dbReference type="SUPFAM" id="SSF56276">
    <property type="entry name" value="S-adenosylmethionine decarboxylase"/>
    <property type="match status" value="1"/>
</dbReference>
<dbReference type="Proteomes" id="UP000229526">
    <property type="component" value="Unassembled WGS sequence"/>
</dbReference>
<keyword evidence="9" id="KW-0670">Pyruvate</keyword>
<dbReference type="PANTHER" id="PTHR33866:SF2">
    <property type="entry name" value="S-ADENOSYLMETHIONINE DECARBOXYLASE PROENZYME"/>
    <property type="match status" value="1"/>
</dbReference>
<dbReference type="InterPro" id="IPR003826">
    <property type="entry name" value="AdoMetDC_fam_prok"/>
</dbReference>
<evidence type="ECO:0000256" key="6">
    <source>
        <dbReference type="ARBA" id="ARBA00023145"/>
    </source>
</evidence>
<comment type="caution">
    <text evidence="10">The sequence shown here is derived from an EMBL/GenBank/DDBJ whole genome shotgun (WGS) entry which is preliminary data.</text>
</comment>
<accession>A0A2H0UJU5</accession>
<evidence type="ECO:0000256" key="2">
    <source>
        <dbReference type="ARBA" id="ARBA00022793"/>
    </source>
</evidence>
<dbReference type="EMBL" id="PFBD01000028">
    <property type="protein sequence ID" value="PIR86678.1"/>
    <property type="molecule type" value="Genomic_DNA"/>
</dbReference>
<dbReference type="Pfam" id="PF02675">
    <property type="entry name" value="AdoMet_dc"/>
    <property type="match status" value="1"/>
</dbReference>
<dbReference type="Gene3D" id="3.60.90.10">
    <property type="entry name" value="S-adenosylmethionine decarboxylase"/>
    <property type="match status" value="1"/>
</dbReference>
<dbReference type="GO" id="GO:0008295">
    <property type="term" value="P:spermidine biosynthetic process"/>
    <property type="evidence" value="ECO:0007669"/>
    <property type="project" value="UniProtKB-KW"/>
</dbReference>
<keyword evidence="5" id="KW-0620">Polyamine biosynthesis</keyword>
<name>A0A2H0UJU5_9BACT</name>
<evidence type="ECO:0000256" key="5">
    <source>
        <dbReference type="ARBA" id="ARBA00023115"/>
    </source>
</evidence>
<keyword evidence="7" id="KW-0456">Lyase</keyword>
<gene>
    <name evidence="10" type="ORF">COU11_04170</name>
</gene>
<dbReference type="GO" id="GO:0005829">
    <property type="term" value="C:cytosol"/>
    <property type="evidence" value="ECO:0007669"/>
    <property type="project" value="TreeGrafter"/>
</dbReference>
<keyword evidence="3" id="KW-0068">Autocatalytic cleavage</keyword>
<proteinExistence type="predicted"/>
<evidence type="ECO:0000256" key="9">
    <source>
        <dbReference type="ARBA" id="ARBA00023317"/>
    </source>
</evidence>